<feature type="region of interest" description="Disordered" evidence="1">
    <location>
        <begin position="92"/>
        <end position="115"/>
    </location>
</feature>
<protein>
    <submittedName>
        <fullName evidence="3">Uncharacterized protein</fullName>
    </submittedName>
</protein>
<reference evidence="4" key="1">
    <citation type="submission" date="2015-04" db="EMBL/GenBank/DDBJ databases">
        <title>Physiological reanalysis, assessment of diazotrophy, and genome sequences of multiple isolates of Streptomyces thermoautotrophicus.</title>
        <authorList>
            <person name="MacKellar D.C."/>
            <person name="Lieber L."/>
            <person name="Norman J."/>
            <person name="Bolger A."/>
            <person name="Tobin C."/>
            <person name="Murray J.W."/>
            <person name="Chang R."/>
            <person name="Ford T."/>
            <person name="Nguyen P.Q."/>
            <person name="Woodward J."/>
            <person name="Permingeat H."/>
            <person name="Joshi N.S."/>
            <person name="Silver P.A."/>
            <person name="Usadel B."/>
            <person name="Rutherford A.W."/>
            <person name="Friesen M."/>
            <person name="Prell J."/>
        </authorList>
    </citation>
    <scope>NUCLEOTIDE SEQUENCE [LARGE SCALE GENOMIC DNA]</scope>
    <source>
        <strain evidence="4">H1</strain>
    </source>
</reference>
<accession>A0A132MYP6</accession>
<proteinExistence type="predicted"/>
<dbReference type="RefSeq" id="WP_066890375.1">
    <property type="nucleotide sequence ID" value="NZ_LAXD01000001.1"/>
</dbReference>
<organism evidence="3 4">
    <name type="scientific">Carbonactinospora thermoautotrophica</name>
    <dbReference type="NCBI Taxonomy" id="1469144"/>
    <lineage>
        <taxon>Bacteria</taxon>
        <taxon>Bacillati</taxon>
        <taxon>Actinomycetota</taxon>
        <taxon>Actinomycetes</taxon>
        <taxon>Kitasatosporales</taxon>
        <taxon>Carbonactinosporaceae</taxon>
        <taxon>Carbonactinospora</taxon>
    </lineage>
</organism>
<keyword evidence="2" id="KW-0472">Membrane</keyword>
<evidence type="ECO:0000313" key="4">
    <source>
        <dbReference type="Proteomes" id="UP000070188"/>
    </source>
</evidence>
<dbReference type="Proteomes" id="UP000070188">
    <property type="component" value="Unassembled WGS sequence"/>
</dbReference>
<keyword evidence="2" id="KW-0812">Transmembrane</keyword>
<keyword evidence="4" id="KW-1185">Reference proteome</keyword>
<comment type="caution">
    <text evidence="3">The sequence shown here is derived from an EMBL/GenBank/DDBJ whole genome shotgun (WGS) entry which is preliminary data.</text>
</comment>
<dbReference type="AlphaFoldDB" id="A0A132MYP6"/>
<dbReference type="STRING" id="1469144.LI90_4071"/>
<dbReference type="PATRIC" id="fig|1469144.10.peg.4364"/>
<evidence type="ECO:0000256" key="1">
    <source>
        <dbReference type="SAM" id="MobiDB-lite"/>
    </source>
</evidence>
<evidence type="ECO:0000256" key="2">
    <source>
        <dbReference type="SAM" id="Phobius"/>
    </source>
</evidence>
<keyword evidence="2" id="KW-1133">Transmembrane helix</keyword>
<evidence type="ECO:0000313" key="3">
    <source>
        <dbReference type="EMBL" id="KWX03021.1"/>
    </source>
</evidence>
<sequence>MGVPDDGRDREDGRDDDLAAFDFVIPDDLRELDDEVRAYRREQRREQRRERLRRFLLVHRWHRAGLSAPLFVLVLLLVGFVGSMMALIGPTASPPSSRGPLARGDQTPAGQQGGLLPAVDVKVRGDVRPARDLRPAVLAIVPPGCACETLLNEVFDQAQAYRLTMYVVGRSSQEPELTQLVHRVGNGTAGVVIDTEGVLTASTAARGITLVLVHSDGVIGSVLRDIPPGLRIEPLLARLPSPGATALGPAPAGSP</sequence>
<dbReference type="OrthoDB" id="3474212at2"/>
<gene>
    <name evidence="3" type="ORF">LI90_4071</name>
</gene>
<feature type="transmembrane region" description="Helical" evidence="2">
    <location>
        <begin position="64"/>
        <end position="88"/>
    </location>
</feature>
<dbReference type="EMBL" id="LAXD01000001">
    <property type="protein sequence ID" value="KWX03021.1"/>
    <property type="molecule type" value="Genomic_DNA"/>
</dbReference>
<name>A0A132MYP6_9ACTN</name>